<proteinExistence type="predicted"/>
<feature type="non-terminal residue" evidence="1">
    <location>
        <position position="1"/>
    </location>
</feature>
<evidence type="ECO:0000313" key="1">
    <source>
        <dbReference type="EMBL" id="CAD7014972.1"/>
    </source>
</evidence>
<accession>A0A811VLL5</accession>
<dbReference type="AlphaFoldDB" id="A0A811VLL5"/>
<name>A0A811VLL5_CERCA</name>
<keyword evidence="2" id="KW-1185">Reference proteome</keyword>
<protein>
    <submittedName>
        <fullName evidence="1">(Mediterranean fruit fly) hypothetical protein</fullName>
    </submittedName>
</protein>
<reference evidence="1" key="1">
    <citation type="submission" date="2020-11" db="EMBL/GenBank/DDBJ databases">
        <authorList>
            <person name="Whitehead M."/>
        </authorList>
    </citation>
    <scope>NUCLEOTIDE SEQUENCE</scope>
    <source>
        <strain evidence="1">EGII</strain>
    </source>
</reference>
<sequence>YRYVNALPGEKLYHHNQKFSLLIHQIPKYRHKYALTQERHFQTHMQTHAPHAPTCPPTSSAV</sequence>
<dbReference type="EMBL" id="CAJHJT010000056">
    <property type="protein sequence ID" value="CAD7014972.1"/>
    <property type="molecule type" value="Genomic_DNA"/>
</dbReference>
<dbReference type="Proteomes" id="UP000606786">
    <property type="component" value="Unassembled WGS sequence"/>
</dbReference>
<evidence type="ECO:0000313" key="2">
    <source>
        <dbReference type="Proteomes" id="UP000606786"/>
    </source>
</evidence>
<comment type="caution">
    <text evidence="1">The sequence shown here is derived from an EMBL/GenBank/DDBJ whole genome shotgun (WGS) entry which is preliminary data.</text>
</comment>
<gene>
    <name evidence="1" type="ORF">CCAP1982_LOCUS22932</name>
</gene>
<organism evidence="1 2">
    <name type="scientific">Ceratitis capitata</name>
    <name type="common">Mediterranean fruit fly</name>
    <name type="synonym">Tephritis capitata</name>
    <dbReference type="NCBI Taxonomy" id="7213"/>
    <lineage>
        <taxon>Eukaryota</taxon>
        <taxon>Metazoa</taxon>
        <taxon>Ecdysozoa</taxon>
        <taxon>Arthropoda</taxon>
        <taxon>Hexapoda</taxon>
        <taxon>Insecta</taxon>
        <taxon>Pterygota</taxon>
        <taxon>Neoptera</taxon>
        <taxon>Endopterygota</taxon>
        <taxon>Diptera</taxon>
        <taxon>Brachycera</taxon>
        <taxon>Muscomorpha</taxon>
        <taxon>Tephritoidea</taxon>
        <taxon>Tephritidae</taxon>
        <taxon>Ceratitis</taxon>
        <taxon>Ceratitis</taxon>
    </lineage>
</organism>